<accession>A0AA49GT01</accession>
<proteinExistence type="predicted"/>
<reference evidence="2" key="1">
    <citation type="journal article" date="2023" name="Comput. Struct. Biotechnol. J.">
        <title>Discovery of a novel marine Bacteroidetes with a rich repertoire of carbohydrate-active enzymes.</title>
        <authorList>
            <person name="Chen B."/>
            <person name="Liu G."/>
            <person name="Chen Q."/>
            <person name="Wang H."/>
            <person name="Liu L."/>
            <person name="Tang K."/>
        </authorList>
    </citation>
    <scope>NUCLEOTIDE SEQUENCE</scope>
    <source>
        <strain evidence="2">TK19036</strain>
    </source>
</reference>
<gene>
    <name evidence="2" type="ORF">K4G66_10325</name>
</gene>
<organism evidence="2">
    <name type="scientific">Roseihalotalea indica</name>
    <dbReference type="NCBI Taxonomy" id="2867963"/>
    <lineage>
        <taxon>Bacteria</taxon>
        <taxon>Pseudomonadati</taxon>
        <taxon>Bacteroidota</taxon>
        <taxon>Cytophagia</taxon>
        <taxon>Cytophagales</taxon>
        <taxon>Catalimonadaceae</taxon>
        <taxon>Roseihalotalea</taxon>
    </lineage>
</organism>
<reference evidence="2" key="2">
    <citation type="journal article" date="2024" name="Antonie Van Leeuwenhoek">
        <title>Roseihalotalea indica gen. nov., sp. nov., a halophilic Bacteroidetes from mesopelagic Southwest Indian Ocean with higher carbohydrate metabolic potential.</title>
        <authorList>
            <person name="Chen B."/>
            <person name="Zhang M."/>
            <person name="Lin D."/>
            <person name="Ye J."/>
            <person name="Tang K."/>
        </authorList>
    </citation>
    <scope>NUCLEOTIDE SEQUENCE</scope>
    <source>
        <strain evidence="2">TK19036</strain>
    </source>
</reference>
<dbReference type="EMBL" id="CP120682">
    <property type="protein sequence ID" value="WKN39093.1"/>
    <property type="molecule type" value="Genomic_DNA"/>
</dbReference>
<feature type="region of interest" description="Disordered" evidence="1">
    <location>
        <begin position="196"/>
        <end position="219"/>
    </location>
</feature>
<sequence>MKATYIFFILLLYTQLGWAQRYEFTDSLTYGDQVREWFSRANDSTTIKLGEQFAVFWDGNALSSSQKDTLVAITTKMLSKNYKLKPYLSDLHATVLYAVDSAQISSGNLDAMLGMLLKTVDYYDRKHVGYSLTTLKSFFSQGAVYLANYNKLYAEADGFSFEFIQAPEQEPIFEEEDLGSGEDEFLSEEDAWGDMEADDEWGSDTEEEDAWGDDSWADEDWGTTADEVVPEEEQESEEDIIDYLIQDPIQPELTGAIMRFNNVNFTFTTTYDTAHLNQANGALMLKDQIFVGESGKFDWTMAGLSADSVFCTLSKYNFNIRVPKLSAEKTTMTYIGKIKEPAEGVFEFASQRHVGTHDARFPRFKSYRSNIAVSIYDNQQVNPNRVLLTGGFSLLGNRISSESFFEGETTVEVQDGAGKKFKATSGRFGITDSLMISSKASVVIYQRNDSLYHPAVKFKYLLDSSNLVLQSTDGDYKRTPYVSTFLKMDIRADMIKWDLRTDSLAISTLSARDKVPVLFESQEYFNEELFNQLAQMYNFHPLIMAVSYARKTRSGTFYADDMAQAMRQNPKIVKASMKDLREQGFIDYDEESGEVTIKRKGYHYVLSKGKQKDYDDLVIPSYASNGPNAVLSLESNNLAVKGIEKFTISNQLNVQIIPTNNEVTMLGERNFKFDGTLYSGNFEFVGRNFTFNYDSFRIDLPEIDSISFYLADASGKRKKVDNSLQSATQDESFMKKMGEFKQTSGTLYINEPGNKAARKVDASYPKFDAENGAVVYFDSKDVLDGAYDKSVYFVIPPFKIDSLNGTDPASIGFPGTLYSDILPPIEETLRVRPDNSMGFNHRTSPEGYALYDGTGKFTNDLQLDSKGLRGKGTIDFLTSTLESEDFVFYMDSVITKGMVAEIQEGTLGQASFPQAYVEDFSMRWLPYKDSMYIANNAEPFELYNQTASLDGSVIITKAGLLGGGTLFTRGSEAISQEIAFQQNEFSAHHADFEVKSDNPKKPALAGEDVYLDFSLDKNIADISPEEEGVAALEFPYAQFRTSITNAVWDLEKETVSMSKPENVDIANSYFYATKKELDSLVFSAEKAIYRIPLQQLDVSGIPYITVADAKITPENNQVQIRENAKFDTFTNATLVIDTLNEYHNLFNGTIDIISRNEFKGKATYELVSASDTFAIELTEFKTDSVQQGRKMITHTVADGTVQEAQNLVISPGMLYRGNVRMHAAKEALELDGEVKLDFKTIPNYDTWISYSSEAGDKQLKFDIATSTTDTGEPLTAGLHLDQSNSLYMTFVTERRSPEDADIFKPKGMLSYDEEREEYSIRSPKKDDPGALSGEIFTFNENKKQVTFEGPISLLPYPEDGFTLRTAGTGKGDLQTNEYKLDAFMTFDIGLPARAVQLMGEDLDESLNKSGARAAITDRTRLLYKLAEFIGDGAAREYDKLSISDYTPLVSVAPQLEKTLVLSDIQMAWSDEHKAWYSTSPLGIANIMETDINGQTTGFLEIKPTDEGTVVNFFVQATPDSWYYFTYQNYRMGVWAYNEAFCDEVGAKSKMGKADSDEFAFYLSDIAEALTFVNRFRKTYLGIEEPYNFDIMPDMIADEEAEEENKEADRDGF</sequence>
<evidence type="ECO:0000256" key="1">
    <source>
        <dbReference type="SAM" id="MobiDB-lite"/>
    </source>
</evidence>
<name>A0AA49GT01_9BACT</name>
<evidence type="ECO:0000313" key="2">
    <source>
        <dbReference type="EMBL" id="WKN39093.1"/>
    </source>
</evidence>
<protein>
    <submittedName>
        <fullName evidence="2">Uncharacterized protein</fullName>
    </submittedName>
</protein>